<evidence type="ECO:0000313" key="2">
    <source>
        <dbReference type="Proteomes" id="UP000444401"/>
    </source>
</evidence>
<comment type="caution">
    <text evidence="1">The sequence shown here is derived from an EMBL/GenBank/DDBJ whole genome shotgun (WGS) entry which is preliminary data.</text>
</comment>
<dbReference type="RefSeq" id="WP_160734168.1">
    <property type="nucleotide sequence ID" value="NZ_CP139719.1"/>
</dbReference>
<dbReference type="Pfam" id="PF09939">
    <property type="entry name" value="DUF2171"/>
    <property type="match status" value="1"/>
</dbReference>
<dbReference type="Proteomes" id="UP000444401">
    <property type="component" value="Unassembled WGS sequence"/>
</dbReference>
<organism evidence="1 2">
    <name type="scientific">Pelagerythrobacter marinus</name>
    <dbReference type="NCBI Taxonomy" id="538382"/>
    <lineage>
        <taxon>Bacteria</taxon>
        <taxon>Pseudomonadati</taxon>
        <taxon>Pseudomonadota</taxon>
        <taxon>Alphaproteobacteria</taxon>
        <taxon>Sphingomonadales</taxon>
        <taxon>Erythrobacteraceae</taxon>
        <taxon>Pelagerythrobacter</taxon>
    </lineage>
</organism>
<dbReference type="InterPro" id="IPR018684">
    <property type="entry name" value="DUF2171"/>
</dbReference>
<reference evidence="1 2" key="1">
    <citation type="submission" date="2019-12" db="EMBL/GenBank/DDBJ databases">
        <title>Genomic-based taxomic classification of the family Erythrobacteraceae.</title>
        <authorList>
            <person name="Xu L."/>
        </authorList>
    </citation>
    <scope>NUCLEOTIDE SEQUENCE [LARGE SCALE GENOMIC DNA]</scope>
    <source>
        <strain evidence="1 2">H32</strain>
    </source>
</reference>
<proteinExistence type="predicted"/>
<dbReference type="EMBL" id="WTYO01000005">
    <property type="protein sequence ID" value="MXO69562.1"/>
    <property type="molecule type" value="Genomic_DNA"/>
</dbReference>
<sequence length="85" mass="9538">MFEKLRIKEHMEVADCKGQHVGTVDEVKDDAIKLTRSDSADDMHHFLSLDEVEKIDDNRIYLKEDARIPDGLGTNATQAGTPQAI</sequence>
<accession>A0ABW9V3P8</accession>
<evidence type="ECO:0000313" key="1">
    <source>
        <dbReference type="EMBL" id="MXO69562.1"/>
    </source>
</evidence>
<gene>
    <name evidence="1" type="ORF">GRI72_12100</name>
</gene>
<keyword evidence="2" id="KW-1185">Reference proteome</keyword>
<protein>
    <submittedName>
        <fullName evidence="1">DUF2171 domain-containing protein</fullName>
    </submittedName>
</protein>
<name>A0ABW9V3P8_9SPHN</name>